<evidence type="ECO:0000313" key="1">
    <source>
        <dbReference type="EMBL" id="ANN19980.1"/>
    </source>
</evidence>
<protein>
    <submittedName>
        <fullName evidence="1">Uncharacterized protein</fullName>
    </submittedName>
</protein>
<accession>A0A193C6L9</accession>
<dbReference type="AlphaFoldDB" id="A0A193C6L9"/>
<name>A0A193C6L9_AMYOR</name>
<proteinExistence type="predicted"/>
<organism evidence="1 2">
    <name type="scientific">Amycolatopsis orientalis</name>
    <name type="common">Nocardia orientalis</name>
    <dbReference type="NCBI Taxonomy" id="31958"/>
    <lineage>
        <taxon>Bacteria</taxon>
        <taxon>Bacillati</taxon>
        <taxon>Actinomycetota</taxon>
        <taxon>Actinomycetes</taxon>
        <taxon>Pseudonocardiales</taxon>
        <taxon>Pseudonocardiaceae</taxon>
        <taxon>Amycolatopsis</taxon>
    </lineage>
</organism>
<dbReference type="InterPro" id="IPR049709">
    <property type="entry name" value="IniB-like_N"/>
</dbReference>
<keyword evidence="2" id="KW-1185">Reference proteome</keyword>
<sequence length="358" mass="34896">MGSVQTLHDFTLNLLNDTAARAAFANDPQQVLADAGLGDINAADVHEVVPLVLDFVPVDAATGVTGTAASTADNLAGFGGVANVVNGTDGECADGVQGAIDQLTALTAGLPVDVPALPAVPSLGDLPGELPVDVPGLPGLPGELPVDVPGLPGLPGVPAVSDVTDVSNAAAGVTALAQNTIGSFGLTDDLSRGLDSASLGQAGGIANGAVDTATGLVHDVPAVDAVQVPAVDSVPAVGDLTSDLPRADGIAGGAPNFLSEVGDLTSAIGHVDVADVTTKVHDIAGKAHDIGNGNGIVNDVTDNVATDVTDNVVNDVANHAGVNDVHDVVSGVANNIGHVGDINIGAGDIASGNDIHIG</sequence>
<dbReference type="STRING" id="31958.SD37_33140"/>
<dbReference type="RefSeq" id="WP_044851468.1">
    <property type="nucleotide sequence ID" value="NZ_CP016174.1"/>
</dbReference>
<dbReference type="KEGG" id="aori:SD37_33140"/>
<dbReference type="Proteomes" id="UP000093695">
    <property type="component" value="Chromosome"/>
</dbReference>
<dbReference type="EMBL" id="CP016174">
    <property type="protein sequence ID" value="ANN19980.1"/>
    <property type="molecule type" value="Genomic_DNA"/>
</dbReference>
<gene>
    <name evidence="1" type="ORF">SD37_33140</name>
</gene>
<dbReference type="NCBIfam" id="NF038175">
    <property type="entry name" value="IniB_NTERM"/>
    <property type="match status" value="1"/>
</dbReference>
<dbReference type="eggNOG" id="ENOG5032SK8">
    <property type="taxonomic scope" value="Bacteria"/>
</dbReference>
<evidence type="ECO:0000313" key="2">
    <source>
        <dbReference type="Proteomes" id="UP000093695"/>
    </source>
</evidence>
<reference evidence="1 2" key="1">
    <citation type="journal article" date="2015" name="Genome Announc.">
        <title>Draft Genome Sequence of Norvancomycin-Producing Strain Amycolatopsis orientalis CPCC200066.</title>
        <authorList>
            <person name="Lei X."/>
            <person name="Yuan F."/>
            <person name="Shi Y."/>
            <person name="Li X."/>
            <person name="Wang L."/>
            <person name="Hong B."/>
        </authorList>
    </citation>
    <scope>NUCLEOTIDE SEQUENCE [LARGE SCALE GENOMIC DNA]</scope>
    <source>
        <strain evidence="1 2">B-37</strain>
    </source>
</reference>